<organism evidence="1">
    <name type="scientific">Bradyrhizobium sp. LLZ17</name>
    <dbReference type="NCBI Taxonomy" id="3239388"/>
    <lineage>
        <taxon>Bacteria</taxon>
        <taxon>Pseudomonadati</taxon>
        <taxon>Pseudomonadota</taxon>
        <taxon>Alphaproteobacteria</taxon>
        <taxon>Hyphomicrobiales</taxon>
        <taxon>Nitrobacteraceae</taxon>
        <taxon>Bradyrhizobium</taxon>
    </lineage>
</organism>
<name>A0AB39XNN2_9BRAD</name>
<protein>
    <recommendedName>
        <fullName evidence="2">Dienelactone hydrolase domain-containing protein</fullName>
    </recommendedName>
</protein>
<dbReference type="RefSeq" id="WP_369723014.1">
    <property type="nucleotide sequence ID" value="NZ_CP165734.1"/>
</dbReference>
<reference evidence="1" key="1">
    <citation type="submission" date="2024-08" db="EMBL/GenBank/DDBJ databases">
        <authorList>
            <person name="Chaddad Z."/>
            <person name="Lamrabet M."/>
            <person name="Bouhnik O."/>
            <person name="Alami S."/>
            <person name="Wipf D."/>
            <person name="Courty P.E."/>
            <person name="Missbah El Idrissi M."/>
        </authorList>
    </citation>
    <scope>NUCLEOTIDE SEQUENCE</scope>
    <source>
        <strain evidence="1">LLZ17</strain>
    </source>
</reference>
<accession>A0AB39XNN2</accession>
<gene>
    <name evidence="1" type="ORF">AB8Z38_02705</name>
</gene>
<evidence type="ECO:0008006" key="2">
    <source>
        <dbReference type="Google" id="ProtNLM"/>
    </source>
</evidence>
<dbReference type="EMBL" id="CP165734">
    <property type="protein sequence ID" value="XDV58461.1"/>
    <property type="molecule type" value="Genomic_DNA"/>
</dbReference>
<dbReference type="AlphaFoldDB" id="A0AB39XNN2"/>
<proteinExistence type="predicted"/>
<sequence>MLGLCITRLELGKSVGAEAEFVTYPGRAHGFDFSETDPMTSNAIDRVTKFLQAKLTA</sequence>
<evidence type="ECO:0000313" key="1">
    <source>
        <dbReference type="EMBL" id="XDV58461.1"/>
    </source>
</evidence>